<sequence>MFGFNSSLLAEEKPLWEFGAGLSTLYHPHYLGSEQESAYALPIPFVNYRGKLIRSDRNGIRGLIYDSERLDLNLSFSGSLPVNSKDSEARDGMDDLDLMLEVGPTLQYQVYRSDRHLLRADLPVRGGFTVGDEFMGYQGWTTNPRLHHEMDLSRWKLTTTLGAVFSSSRYHGYIYDVDSQDVRPGREHYQSDSGYTGARFSTGLKRRIGDYFVAGKLTYYNLDGASNADSPLIKKNEYFGVSLVFVWVFGKSEKMVSD</sequence>
<comment type="similarity">
    <text evidence="2">Belongs to the MipA/OmpV family.</text>
</comment>
<proteinExistence type="inferred from homology"/>
<dbReference type="InterPro" id="IPR010583">
    <property type="entry name" value="MipA"/>
</dbReference>
<organism evidence="6 7">
    <name type="scientific">marine gamma proteobacterium HTCC2143</name>
    <dbReference type="NCBI Taxonomy" id="247633"/>
    <lineage>
        <taxon>Bacteria</taxon>
        <taxon>Pseudomonadati</taxon>
        <taxon>Pseudomonadota</taxon>
        <taxon>Gammaproteobacteria</taxon>
        <taxon>Cellvibrionales</taxon>
        <taxon>Spongiibacteraceae</taxon>
        <taxon>BD1-7 clade</taxon>
    </lineage>
</organism>
<reference evidence="6 7" key="1">
    <citation type="journal article" date="2010" name="J. Bacteriol.">
        <title>Genome sequence of the oligotrophic marine Gammaproteobacterium HTCC2143, isolated from the Oregon Coast.</title>
        <authorList>
            <person name="Oh H.M."/>
            <person name="Kang I."/>
            <person name="Ferriera S."/>
            <person name="Giovannoni S.J."/>
            <person name="Cho J.C."/>
        </authorList>
    </citation>
    <scope>NUCLEOTIDE SEQUENCE [LARGE SCALE GENOMIC DNA]</scope>
    <source>
        <strain evidence="6 7">HTCC2143</strain>
    </source>
</reference>
<dbReference type="GO" id="GO:0009279">
    <property type="term" value="C:cell outer membrane"/>
    <property type="evidence" value="ECO:0007669"/>
    <property type="project" value="UniProtKB-SubCell"/>
</dbReference>
<protein>
    <submittedName>
        <fullName evidence="6">Putative outer membrane protein</fullName>
    </submittedName>
</protein>
<accession>A0Y8M2</accession>
<dbReference type="Proteomes" id="UP000004931">
    <property type="component" value="Unassembled WGS sequence"/>
</dbReference>
<evidence type="ECO:0000256" key="2">
    <source>
        <dbReference type="ARBA" id="ARBA00005722"/>
    </source>
</evidence>
<evidence type="ECO:0000256" key="1">
    <source>
        <dbReference type="ARBA" id="ARBA00004442"/>
    </source>
</evidence>
<evidence type="ECO:0000313" key="7">
    <source>
        <dbReference type="Proteomes" id="UP000004931"/>
    </source>
</evidence>
<evidence type="ECO:0000313" key="6">
    <source>
        <dbReference type="EMBL" id="EAW32476.1"/>
    </source>
</evidence>
<dbReference type="Pfam" id="PF06629">
    <property type="entry name" value="MipA"/>
    <property type="match status" value="1"/>
</dbReference>
<keyword evidence="4" id="KW-0472">Membrane</keyword>
<comment type="caution">
    <text evidence="6">The sequence shown here is derived from an EMBL/GenBank/DDBJ whole genome shotgun (WGS) entry which is preliminary data.</text>
</comment>
<dbReference type="EMBL" id="AAVT01000001">
    <property type="protein sequence ID" value="EAW32476.1"/>
    <property type="molecule type" value="Genomic_DNA"/>
</dbReference>
<evidence type="ECO:0000256" key="5">
    <source>
        <dbReference type="ARBA" id="ARBA00023237"/>
    </source>
</evidence>
<dbReference type="AlphaFoldDB" id="A0Y8M2"/>
<gene>
    <name evidence="6" type="ORF">GP2143_14511</name>
</gene>
<name>A0Y8M2_9GAMM</name>
<evidence type="ECO:0000256" key="4">
    <source>
        <dbReference type="ARBA" id="ARBA00023136"/>
    </source>
</evidence>
<comment type="subcellular location">
    <subcellularLocation>
        <location evidence="1">Cell outer membrane</location>
    </subcellularLocation>
</comment>
<keyword evidence="7" id="KW-1185">Reference proteome</keyword>
<keyword evidence="5" id="KW-0998">Cell outer membrane</keyword>
<evidence type="ECO:0000256" key="3">
    <source>
        <dbReference type="ARBA" id="ARBA00022729"/>
    </source>
</evidence>
<dbReference type="PANTHER" id="PTHR38776">
    <property type="entry name" value="MLTA-INTERACTING PROTEIN-RELATED"/>
    <property type="match status" value="1"/>
</dbReference>
<keyword evidence="3" id="KW-0732">Signal</keyword>
<dbReference type="eggNOG" id="COG3713">
    <property type="taxonomic scope" value="Bacteria"/>
</dbReference>
<dbReference type="PANTHER" id="PTHR38776:SF1">
    <property type="entry name" value="MLTA-INTERACTING PROTEIN-RELATED"/>
    <property type="match status" value="1"/>
</dbReference>